<dbReference type="Gene3D" id="3.40.640.10">
    <property type="entry name" value="Type I PLP-dependent aspartate aminotransferase-like (Major domain)"/>
    <property type="match status" value="1"/>
</dbReference>
<evidence type="ECO:0000256" key="3">
    <source>
        <dbReference type="ARBA" id="ARBA00047175"/>
    </source>
</evidence>
<dbReference type="InterPro" id="IPR000277">
    <property type="entry name" value="Cys/Met-Metab_PyrdxlP-dep_enz"/>
</dbReference>
<dbReference type="Proteomes" id="UP000259211">
    <property type="component" value="Unassembled WGS sequence"/>
</dbReference>
<dbReference type="GO" id="GO:0005737">
    <property type="term" value="C:cytoplasm"/>
    <property type="evidence" value="ECO:0007669"/>
    <property type="project" value="TreeGrafter"/>
</dbReference>
<dbReference type="Pfam" id="PF01053">
    <property type="entry name" value="Cys_Met_Meta_PP"/>
    <property type="match status" value="1"/>
</dbReference>
<dbReference type="CDD" id="cd00614">
    <property type="entry name" value="CGS_like"/>
    <property type="match status" value="1"/>
</dbReference>
<dbReference type="InterPro" id="IPR015421">
    <property type="entry name" value="PyrdxlP-dep_Trfase_major"/>
</dbReference>
<accession>A0A3E2DKS2</accession>
<protein>
    <recommendedName>
        <fullName evidence="3">homocysteine desulfhydrase</fullName>
        <ecNumber evidence="3">4.4.1.2</ecNumber>
    </recommendedName>
    <alternativeName>
        <fullName evidence="4">Homocysteine desulfhydrase</fullName>
    </alternativeName>
</protein>
<sequence>MPTSTTMQGLTTGLCSDHAHSSVAPPAFLSSNYFYDTFGERPTFDYGRGGNPTRALLADALTTLEAGTGAVVTSSGMSAIMVVLQAFVPIGGHVIAPHDCYGGTWRILDTWATAGRLTVDWVDETDLDALRTALESPTDLLLVETPSNPLLRITDIAAAAELAHSSKGERTVVAVDNTFCSPILQQPLNLGADLVIASDTKFLNGHSDVIGGSVVAAVPEDVDLMAFHANMLGVTASPLDSWLTLRGLRTLRVRMKAHCTNAARMVEILSSHAAVAAVHWPGLPDHPGHDLAARQQKDFGSLLSFELAGGLPAVEAFMTGVEGFILAESLGGVESLVCHPATMTHAAMSQEARDAAGVNDSMIRMSPGIDPVDDLATCLNEALDRAAAV</sequence>
<evidence type="ECO:0000256" key="1">
    <source>
        <dbReference type="ARBA" id="ARBA00001933"/>
    </source>
</evidence>
<dbReference type="InterPro" id="IPR015422">
    <property type="entry name" value="PyrdxlP-dep_Trfase_small"/>
</dbReference>
<gene>
    <name evidence="9" type="ORF">CHT91_03925</name>
</gene>
<evidence type="ECO:0000256" key="5">
    <source>
        <dbReference type="ARBA" id="ARBA00048780"/>
    </source>
</evidence>
<dbReference type="PANTHER" id="PTHR11808:SF75">
    <property type="entry name" value="CYSTATHIONINE GAMMA-SYNTHASE"/>
    <property type="match status" value="1"/>
</dbReference>
<reference evidence="9 10" key="1">
    <citation type="submission" date="2017-07" db="EMBL/GenBank/DDBJ databases">
        <authorList>
            <person name="Sun Z.S."/>
            <person name="Albrecht U."/>
            <person name="Echele G."/>
            <person name="Lee C.C."/>
        </authorList>
    </citation>
    <scope>NUCLEOTIDE SEQUENCE [LARGE SCALE GENOMIC DNA]</scope>
    <source>
        <strain evidence="9 10">P16-029</strain>
    </source>
</reference>
<comment type="cofactor">
    <cofactor evidence="1 8">
        <name>pyridoxal 5'-phosphate</name>
        <dbReference type="ChEBI" id="CHEBI:597326"/>
    </cofactor>
</comment>
<evidence type="ECO:0000256" key="8">
    <source>
        <dbReference type="RuleBase" id="RU362118"/>
    </source>
</evidence>
<comment type="caution">
    <text evidence="9">The sequence shown here is derived from an EMBL/GenBank/DDBJ whole genome shotgun (WGS) entry which is preliminary data.</text>
</comment>
<keyword evidence="2 7" id="KW-0663">Pyridoxal phosphate</keyword>
<keyword evidence="9" id="KW-0808">Transferase</keyword>
<comment type="catalytic activity">
    <reaction evidence="5">
        <text>L-homocysteine + H2O = 2-oxobutanoate + hydrogen sulfide + NH4(+) + H(+)</text>
        <dbReference type="Rhea" id="RHEA:14501"/>
        <dbReference type="ChEBI" id="CHEBI:15377"/>
        <dbReference type="ChEBI" id="CHEBI:15378"/>
        <dbReference type="ChEBI" id="CHEBI:16763"/>
        <dbReference type="ChEBI" id="CHEBI:28938"/>
        <dbReference type="ChEBI" id="CHEBI:29919"/>
        <dbReference type="ChEBI" id="CHEBI:58199"/>
        <dbReference type="EC" id="4.4.1.2"/>
    </reaction>
    <physiologicalReaction direction="left-to-right" evidence="5">
        <dbReference type="Rhea" id="RHEA:14502"/>
    </physiologicalReaction>
</comment>
<dbReference type="FunFam" id="3.40.640.10:FF:000046">
    <property type="entry name" value="Cystathionine gamma-lyase"/>
    <property type="match status" value="1"/>
</dbReference>
<dbReference type="GO" id="GO:0004123">
    <property type="term" value="F:cystathionine gamma-lyase activity"/>
    <property type="evidence" value="ECO:0007669"/>
    <property type="project" value="TreeGrafter"/>
</dbReference>
<comment type="catalytic activity">
    <reaction evidence="6">
        <text>L-methionine + H2O = methanethiol + 2-oxobutanoate + NH4(+)</text>
        <dbReference type="Rhea" id="RHEA:23800"/>
        <dbReference type="ChEBI" id="CHEBI:15377"/>
        <dbReference type="ChEBI" id="CHEBI:16007"/>
        <dbReference type="ChEBI" id="CHEBI:16763"/>
        <dbReference type="ChEBI" id="CHEBI:28938"/>
        <dbReference type="ChEBI" id="CHEBI:57844"/>
        <dbReference type="EC" id="4.4.1.11"/>
    </reaction>
    <physiologicalReaction direction="left-to-right" evidence="6">
        <dbReference type="Rhea" id="RHEA:23801"/>
    </physiologicalReaction>
</comment>
<evidence type="ECO:0000256" key="2">
    <source>
        <dbReference type="ARBA" id="ARBA00022898"/>
    </source>
</evidence>
<comment type="similarity">
    <text evidence="8">Belongs to the trans-sulfuration enzymes family.</text>
</comment>
<dbReference type="GO" id="GO:0030170">
    <property type="term" value="F:pyridoxal phosphate binding"/>
    <property type="evidence" value="ECO:0007669"/>
    <property type="project" value="InterPro"/>
</dbReference>
<evidence type="ECO:0000256" key="7">
    <source>
        <dbReference type="PIRSR" id="PIRSR001434-2"/>
    </source>
</evidence>
<dbReference type="Gene3D" id="3.90.1150.10">
    <property type="entry name" value="Aspartate Aminotransferase, domain 1"/>
    <property type="match status" value="1"/>
</dbReference>
<dbReference type="GO" id="GO:0003962">
    <property type="term" value="F:cystathionine gamma-synthase activity"/>
    <property type="evidence" value="ECO:0007669"/>
    <property type="project" value="TreeGrafter"/>
</dbReference>
<dbReference type="InterPro" id="IPR015424">
    <property type="entry name" value="PyrdxlP-dep_Trfase"/>
</dbReference>
<name>A0A3E2DKS2_9ACTN</name>
<dbReference type="GO" id="GO:0047982">
    <property type="term" value="F:homocysteine desulfhydrase activity"/>
    <property type="evidence" value="ECO:0007669"/>
    <property type="project" value="UniProtKB-EC"/>
</dbReference>
<dbReference type="PIRSF" id="PIRSF001434">
    <property type="entry name" value="CGS"/>
    <property type="match status" value="1"/>
</dbReference>
<evidence type="ECO:0000313" key="9">
    <source>
        <dbReference type="EMBL" id="RFT45961.1"/>
    </source>
</evidence>
<evidence type="ECO:0000256" key="4">
    <source>
        <dbReference type="ARBA" id="ARBA00047199"/>
    </source>
</evidence>
<dbReference type="EMBL" id="NOWI01000003">
    <property type="protein sequence ID" value="RFT45961.1"/>
    <property type="molecule type" value="Genomic_DNA"/>
</dbReference>
<dbReference type="RefSeq" id="WP_117188870.1">
    <property type="nucleotide sequence ID" value="NZ_NOWI01000003.1"/>
</dbReference>
<dbReference type="SUPFAM" id="SSF53383">
    <property type="entry name" value="PLP-dependent transferases"/>
    <property type="match status" value="1"/>
</dbReference>
<organism evidence="9 10">
    <name type="scientific">Cutibacterium avidum</name>
    <dbReference type="NCBI Taxonomy" id="33010"/>
    <lineage>
        <taxon>Bacteria</taxon>
        <taxon>Bacillati</taxon>
        <taxon>Actinomycetota</taxon>
        <taxon>Actinomycetes</taxon>
        <taxon>Propionibacteriales</taxon>
        <taxon>Propionibacteriaceae</taxon>
        <taxon>Cutibacterium</taxon>
    </lineage>
</organism>
<feature type="modified residue" description="N6-(pyridoxal phosphate)lysine" evidence="7">
    <location>
        <position position="201"/>
    </location>
</feature>
<dbReference type="EC" id="4.4.1.2" evidence="3"/>
<dbReference type="GO" id="GO:0019346">
    <property type="term" value="P:transsulfuration"/>
    <property type="evidence" value="ECO:0007669"/>
    <property type="project" value="InterPro"/>
</dbReference>
<dbReference type="GO" id="GO:0018826">
    <property type="term" value="F:methionine gamma-lyase activity"/>
    <property type="evidence" value="ECO:0007669"/>
    <property type="project" value="UniProtKB-EC"/>
</dbReference>
<evidence type="ECO:0000313" key="10">
    <source>
        <dbReference type="Proteomes" id="UP000259211"/>
    </source>
</evidence>
<dbReference type="PANTHER" id="PTHR11808">
    <property type="entry name" value="TRANS-SULFURATION ENZYME FAMILY MEMBER"/>
    <property type="match status" value="1"/>
</dbReference>
<dbReference type="GO" id="GO:0019343">
    <property type="term" value="P:cysteine biosynthetic process via cystathionine"/>
    <property type="evidence" value="ECO:0007669"/>
    <property type="project" value="TreeGrafter"/>
</dbReference>
<proteinExistence type="inferred from homology"/>
<evidence type="ECO:0000256" key="6">
    <source>
        <dbReference type="ARBA" id="ARBA00052699"/>
    </source>
</evidence>
<dbReference type="AlphaFoldDB" id="A0A3E2DKS2"/>